<dbReference type="AlphaFoldDB" id="A0AAD7YVJ2"/>
<protein>
    <recommendedName>
        <fullName evidence="1">DUF7869 domain-containing protein</fullName>
    </recommendedName>
</protein>
<dbReference type="PANTHER" id="PTHR10773">
    <property type="entry name" value="DNA-DIRECTED RNA POLYMERASES I, II, AND III SUBUNIT RPABC2"/>
    <property type="match status" value="1"/>
</dbReference>
<sequence>MATDRNKPKEDIGLLYLTVDLQQTMPLPKIPTSKAFYLRQICFYNLGIHVVDQTKQKAVCCTWTEDVADRGSVEVASSLLRFVEVDQSCRNKYHLVIWSDSCAGQNKNFNIIVLYQYMILKGYFKIIDHKFPEVGHSYLDSDRDFGRIEKIMRKHEAVYAPEQYREIIGKASRNNVIDMTDHFRSINDLQKKLNLTNRKVDENKQKVNFRDGIKWIRVEEFGDYLYKENYDEMMPFRKVDILKKKRSSRRL</sequence>
<dbReference type="InterPro" id="IPR057191">
    <property type="entry name" value="DUF7869"/>
</dbReference>
<evidence type="ECO:0000259" key="1">
    <source>
        <dbReference type="Pfam" id="PF25273"/>
    </source>
</evidence>
<dbReference type="Proteomes" id="UP001231518">
    <property type="component" value="Chromosome 19"/>
</dbReference>
<dbReference type="Pfam" id="PF25273">
    <property type="entry name" value="DUF7869"/>
    <property type="match status" value="1"/>
</dbReference>
<name>A0AAD7YVJ2_MYTSE</name>
<reference evidence="2" key="1">
    <citation type="submission" date="2023-03" db="EMBL/GenBank/DDBJ databases">
        <title>Chromosome-level genomes of two armyworms, Mythimna separata and Mythimna loreyi, provide insights into the biosynthesis and reception of sex pheromones.</title>
        <authorList>
            <person name="Zhao H."/>
        </authorList>
    </citation>
    <scope>NUCLEOTIDE SEQUENCE</scope>
    <source>
        <strain evidence="2">BeijingLab</strain>
        <tissue evidence="2">Pupa</tissue>
    </source>
</reference>
<evidence type="ECO:0000313" key="2">
    <source>
        <dbReference type="EMBL" id="KAJ8728609.1"/>
    </source>
</evidence>
<organism evidence="2 3">
    <name type="scientific">Mythimna separata</name>
    <name type="common">Oriental armyworm</name>
    <name type="synonym">Pseudaletia separata</name>
    <dbReference type="NCBI Taxonomy" id="271217"/>
    <lineage>
        <taxon>Eukaryota</taxon>
        <taxon>Metazoa</taxon>
        <taxon>Ecdysozoa</taxon>
        <taxon>Arthropoda</taxon>
        <taxon>Hexapoda</taxon>
        <taxon>Insecta</taxon>
        <taxon>Pterygota</taxon>
        <taxon>Neoptera</taxon>
        <taxon>Endopterygota</taxon>
        <taxon>Lepidoptera</taxon>
        <taxon>Glossata</taxon>
        <taxon>Ditrysia</taxon>
        <taxon>Noctuoidea</taxon>
        <taxon>Noctuidae</taxon>
        <taxon>Noctuinae</taxon>
        <taxon>Hadenini</taxon>
        <taxon>Mythimna</taxon>
    </lineage>
</organism>
<keyword evidence="3" id="KW-1185">Reference proteome</keyword>
<proteinExistence type="predicted"/>
<feature type="domain" description="DUF7869" evidence="1">
    <location>
        <begin position="55"/>
        <end position="210"/>
    </location>
</feature>
<comment type="caution">
    <text evidence="2">The sequence shown here is derived from an EMBL/GenBank/DDBJ whole genome shotgun (WGS) entry which is preliminary data.</text>
</comment>
<dbReference type="EMBL" id="JARGEI010000007">
    <property type="protein sequence ID" value="KAJ8728609.1"/>
    <property type="molecule type" value="Genomic_DNA"/>
</dbReference>
<evidence type="ECO:0000313" key="3">
    <source>
        <dbReference type="Proteomes" id="UP001231518"/>
    </source>
</evidence>
<accession>A0AAD7YVJ2</accession>
<dbReference type="PANTHER" id="PTHR10773:SF19">
    <property type="match status" value="1"/>
</dbReference>
<gene>
    <name evidence="2" type="ORF">PYW07_006305</name>
</gene>